<dbReference type="AlphaFoldDB" id="A0A926NXB8"/>
<proteinExistence type="predicted"/>
<organism evidence="1 2">
    <name type="scientific">Roseibium aggregatum</name>
    <dbReference type="NCBI Taxonomy" id="187304"/>
    <lineage>
        <taxon>Bacteria</taxon>
        <taxon>Pseudomonadati</taxon>
        <taxon>Pseudomonadota</taxon>
        <taxon>Alphaproteobacteria</taxon>
        <taxon>Hyphomicrobiales</taxon>
        <taxon>Stappiaceae</taxon>
        <taxon>Roseibium</taxon>
    </lineage>
</organism>
<gene>
    <name evidence="1" type="ORF">HK439_17855</name>
</gene>
<comment type="caution">
    <text evidence="1">The sequence shown here is derived from an EMBL/GenBank/DDBJ whole genome shotgun (WGS) entry which is preliminary data.</text>
</comment>
<evidence type="ECO:0000313" key="2">
    <source>
        <dbReference type="Proteomes" id="UP000598467"/>
    </source>
</evidence>
<accession>A0A926NXB8</accession>
<dbReference type="RefSeq" id="WP_190292872.1">
    <property type="nucleotide sequence ID" value="NZ_JABFCZ010000020.1"/>
</dbReference>
<name>A0A926NXB8_9HYPH</name>
<dbReference type="EMBL" id="JABFCZ010000020">
    <property type="protein sequence ID" value="MBD1548134.1"/>
    <property type="molecule type" value="Genomic_DNA"/>
</dbReference>
<protein>
    <submittedName>
        <fullName evidence="1">Uncharacterized protein</fullName>
    </submittedName>
</protein>
<sequence length="475" mass="53722">MRSTSISKRLVIESVDAADVHFQWCWEFLRTPRKKLKSRQAIFDFQVRLTTAFERLCTTYRAIKAAERRLIGRKSLYSAEWFDNRMAQLAQYRNVIIEALGIGRCLGDGFAWVFYRNEPALLEQHAMHQRQLLLPPGIGGIGERAFVEKLQGFEGNFVIYHGITSILRLGDVSFYDPSSGKIACVGELKTKHMGEDQYQIALGIVAGDEKSLVIPPVDAANDEQAIPLEPGVRETLNRQVKQISAAFTNKKKSKDDVRIDMKTQFHHGILAQVVGKSETRVVRFRQAGSGLTIGAWRPRKISSLGRRLMRKTGPREKALKPVQDAALAILSNELDDNCLFVSSLGNHDSGYPPMLTGTDPFFWWPLDAHILYDIIFGYVIVMTAFNPAHLWAELRKRGFTVVVDKRSRVTTIHKEINGRQMEVKNFDYFHQAVQHGLLSEEAALEIFDTWIDNAVTAAGTQSAKYGVRLRLHLHG</sequence>
<dbReference type="Proteomes" id="UP000598467">
    <property type="component" value="Unassembled WGS sequence"/>
</dbReference>
<reference evidence="1" key="1">
    <citation type="submission" date="2020-05" db="EMBL/GenBank/DDBJ databases">
        <title>Identification of trans-AT polyketide cluster in two marine bacteria, producers of a novel glutaramide-containing polyketide sesbanimide D and analogs.</title>
        <authorList>
            <person name="Kacar D."/>
            <person name="Rodriguez P."/>
            <person name="Canedo L."/>
            <person name="Gonzalez E."/>
            <person name="Galan B."/>
            <person name="De La Calle F."/>
            <person name="Garcia J.L."/>
        </authorList>
    </citation>
    <scope>NUCLEOTIDE SEQUENCE</scope>
    <source>
        <strain evidence="1">PHM038</strain>
    </source>
</reference>
<evidence type="ECO:0000313" key="1">
    <source>
        <dbReference type="EMBL" id="MBD1548134.1"/>
    </source>
</evidence>